<gene>
    <name evidence="2" type="ORF">MVEN_00490900</name>
</gene>
<dbReference type="InterPro" id="IPR013154">
    <property type="entry name" value="ADH-like_N"/>
</dbReference>
<dbReference type="InterPro" id="IPR047122">
    <property type="entry name" value="Trans-enoyl_RdTase-like"/>
</dbReference>
<dbReference type="InterPro" id="IPR011032">
    <property type="entry name" value="GroES-like_sf"/>
</dbReference>
<dbReference type="PANTHER" id="PTHR45348">
    <property type="entry name" value="HYPOTHETICAL OXIDOREDUCTASE (EUROFUNG)"/>
    <property type="match status" value="1"/>
</dbReference>
<protein>
    <submittedName>
        <fullName evidence="2">GroES-like protein</fullName>
    </submittedName>
</protein>
<dbReference type="SMART" id="SM00829">
    <property type="entry name" value="PKS_ER"/>
    <property type="match status" value="1"/>
</dbReference>
<evidence type="ECO:0000313" key="3">
    <source>
        <dbReference type="Proteomes" id="UP000620124"/>
    </source>
</evidence>
<dbReference type="Gene3D" id="3.40.50.720">
    <property type="entry name" value="NAD(P)-binding Rossmann-like Domain"/>
    <property type="match status" value="1"/>
</dbReference>
<reference evidence="2" key="1">
    <citation type="submission" date="2020-05" db="EMBL/GenBank/DDBJ databases">
        <title>Mycena genomes resolve the evolution of fungal bioluminescence.</title>
        <authorList>
            <person name="Tsai I.J."/>
        </authorList>
    </citation>
    <scope>NUCLEOTIDE SEQUENCE</scope>
    <source>
        <strain evidence="2">CCC161011</strain>
    </source>
</reference>
<organism evidence="2 3">
    <name type="scientific">Mycena venus</name>
    <dbReference type="NCBI Taxonomy" id="2733690"/>
    <lineage>
        <taxon>Eukaryota</taxon>
        <taxon>Fungi</taxon>
        <taxon>Dikarya</taxon>
        <taxon>Basidiomycota</taxon>
        <taxon>Agaricomycotina</taxon>
        <taxon>Agaricomycetes</taxon>
        <taxon>Agaricomycetidae</taxon>
        <taxon>Agaricales</taxon>
        <taxon>Marasmiineae</taxon>
        <taxon>Mycenaceae</taxon>
        <taxon>Mycena</taxon>
    </lineage>
</organism>
<dbReference type="CDD" id="cd08249">
    <property type="entry name" value="enoyl_reductase_like"/>
    <property type="match status" value="1"/>
</dbReference>
<dbReference type="EMBL" id="JACAZI010000003">
    <property type="protein sequence ID" value="KAF7366140.1"/>
    <property type="molecule type" value="Genomic_DNA"/>
</dbReference>
<keyword evidence="3" id="KW-1185">Reference proteome</keyword>
<dbReference type="InterPro" id="IPR036291">
    <property type="entry name" value="NAD(P)-bd_dom_sf"/>
</dbReference>
<feature type="domain" description="Enoyl reductase (ER)" evidence="1">
    <location>
        <begin position="13"/>
        <end position="354"/>
    </location>
</feature>
<dbReference type="OrthoDB" id="3233595at2759"/>
<accession>A0A8H6YYG9</accession>
<dbReference type="PANTHER" id="PTHR45348:SF2">
    <property type="entry name" value="ZINC-TYPE ALCOHOL DEHYDROGENASE-LIKE PROTEIN C2E1P3.01"/>
    <property type="match status" value="1"/>
</dbReference>
<proteinExistence type="predicted"/>
<evidence type="ECO:0000259" key="1">
    <source>
        <dbReference type="SMART" id="SM00829"/>
    </source>
</evidence>
<dbReference type="InterPro" id="IPR013149">
    <property type="entry name" value="ADH-like_C"/>
</dbReference>
<evidence type="ECO:0000313" key="2">
    <source>
        <dbReference type="EMBL" id="KAF7366140.1"/>
    </source>
</evidence>
<dbReference type="Proteomes" id="UP000620124">
    <property type="component" value="Unassembled WGS sequence"/>
</dbReference>
<dbReference type="AlphaFoldDB" id="A0A8H6YYG9"/>
<dbReference type="Pfam" id="PF00107">
    <property type="entry name" value="ADH_zinc_N"/>
    <property type="match status" value="1"/>
</dbReference>
<dbReference type="Gene3D" id="3.90.180.10">
    <property type="entry name" value="Medium-chain alcohol dehydrogenases, catalytic domain"/>
    <property type="match status" value="1"/>
</dbReference>
<dbReference type="SUPFAM" id="SSF51735">
    <property type="entry name" value="NAD(P)-binding Rossmann-fold domains"/>
    <property type="match status" value="1"/>
</dbReference>
<dbReference type="InterPro" id="IPR020843">
    <property type="entry name" value="ER"/>
</dbReference>
<dbReference type="GO" id="GO:0016651">
    <property type="term" value="F:oxidoreductase activity, acting on NAD(P)H"/>
    <property type="evidence" value="ECO:0007669"/>
    <property type="project" value="InterPro"/>
</dbReference>
<dbReference type="SUPFAM" id="SSF50129">
    <property type="entry name" value="GroES-like"/>
    <property type="match status" value="1"/>
</dbReference>
<sequence length="361" mass="38061">MATQQALIIPSPKAPFTLVSDQPIPVPGPGEVRLKVLSVGLNPMDWGRREYNMLMGAYPSVIGSDIAGVVEEVGEGVQEFAEGDEVFVGSMEGGFQQYCVVPAATVIRKPKNITFDQAASFPITCPTAAVGLFAQGPIGLALNPSFSWDKPQQGQSGLVIGAGTSTGQFDAPAAVQFLKFLGFTRIVAYASKAHFSYLKELGATECIDRGDVPLEALSAAVSSKVNVAYDATPVGALDAAYDSVLDGGKVTTVRPQAVLSGDRDPQKRGITVVNCFGFYAGPEIVKPLGDPAHWAATVEHTKFGKHFIRELPKAIEKGAIVPNRVEILQKGLAGIPDALERMKTGSVSGVKLVAHPQDSIA</sequence>
<name>A0A8H6YYG9_9AGAR</name>
<dbReference type="Pfam" id="PF08240">
    <property type="entry name" value="ADH_N"/>
    <property type="match status" value="1"/>
</dbReference>
<comment type="caution">
    <text evidence="2">The sequence shown here is derived from an EMBL/GenBank/DDBJ whole genome shotgun (WGS) entry which is preliminary data.</text>
</comment>